<dbReference type="Proteomes" id="UP000030170">
    <property type="component" value="Unassembled WGS sequence"/>
</dbReference>
<sequence>MQLIGIAVLIVYIFGIWKFLTGFRHTNFSGGVINRAVLALLWPMLLIASKSYRQNFTRALRD</sequence>
<reference evidence="2 3" key="1">
    <citation type="journal article" date="2014" name="Mol. Ecol.">
        <title>Evolution of Synechococcus.</title>
        <authorList>
            <person name="Dvorak P."/>
            <person name="Casamatta D."/>
            <person name="Hasler P."/>
            <person name="Poulickova A."/>
            <person name="Ondrej V."/>
            <person name="Sanges R."/>
        </authorList>
    </citation>
    <scope>NUCLEOTIDE SEQUENCE [LARGE SCALE GENOMIC DNA]</scope>
    <source>
        <strain evidence="2 3">CAUP A 1101</strain>
    </source>
</reference>
<evidence type="ECO:0000256" key="1">
    <source>
        <dbReference type="SAM" id="Phobius"/>
    </source>
</evidence>
<organism evidence="2 3">
    <name type="scientific">Neosynechococcus sphagnicola sy1</name>
    <dbReference type="NCBI Taxonomy" id="1497020"/>
    <lineage>
        <taxon>Bacteria</taxon>
        <taxon>Bacillati</taxon>
        <taxon>Cyanobacteriota</taxon>
        <taxon>Cyanophyceae</taxon>
        <taxon>Neosynechococcales</taxon>
        <taxon>Neosynechococcaceae</taxon>
        <taxon>Neosynechococcus</taxon>
    </lineage>
</organism>
<gene>
    <name evidence="2" type="ORF">DO97_15165</name>
</gene>
<keyword evidence="3" id="KW-1185">Reference proteome</keyword>
<name>A0A098TMU3_9CYAN</name>
<protein>
    <submittedName>
        <fullName evidence="2">Membrane protein</fullName>
    </submittedName>
</protein>
<dbReference type="RefSeq" id="WP_036531053.1">
    <property type="nucleotide sequence ID" value="NZ_JJML01000005.1"/>
</dbReference>
<dbReference type="STRING" id="1497020.DO97_15165"/>
<evidence type="ECO:0000313" key="3">
    <source>
        <dbReference type="Proteomes" id="UP000030170"/>
    </source>
</evidence>
<comment type="caution">
    <text evidence="2">The sequence shown here is derived from an EMBL/GenBank/DDBJ whole genome shotgun (WGS) entry which is preliminary data.</text>
</comment>
<dbReference type="EMBL" id="JJML01000005">
    <property type="protein sequence ID" value="KGF73650.1"/>
    <property type="molecule type" value="Genomic_DNA"/>
</dbReference>
<evidence type="ECO:0000313" key="2">
    <source>
        <dbReference type="EMBL" id="KGF73650.1"/>
    </source>
</evidence>
<feature type="transmembrane region" description="Helical" evidence="1">
    <location>
        <begin position="28"/>
        <end position="48"/>
    </location>
</feature>
<keyword evidence="1" id="KW-1133">Transmembrane helix</keyword>
<dbReference type="AlphaFoldDB" id="A0A098TMU3"/>
<accession>A0A098TMU3</accession>
<dbReference type="OrthoDB" id="488813at2"/>
<proteinExistence type="predicted"/>
<keyword evidence="1" id="KW-0812">Transmembrane</keyword>
<keyword evidence="1" id="KW-0472">Membrane</keyword>